<dbReference type="RefSeq" id="WP_161725835.1">
    <property type="nucleotide sequence ID" value="NZ_JAAAXI010000025.1"/>
</dbReference>
<organism evidence="2 3">
    <name type="scientific">Microvirga arsenatis</name>
    <dbReference type="NCBI Taxonomy" id="2692265"/>
    <lineage>
        <taxon>Bacteria</taxon>
        <taxon>Pseudomonadati</taxon>
        <taxon>Pseudomonadota</taxon>
        <taxon>Alphaproteobacteria</taxon>
        <taxon>Hyphomicrobiales</taxon>
        <taxon>Methylobacteriaceae</taxon>
        <taxon>Microvirga</taxon>
    </lineage>
</organism>
<dbReference type="Proteomes" id="UP000818323">
    <property type="component" value="Unassembled WGS sequence"/>
</dbReference>
<evidence type="ECO:0000256" key="1">
    <source>
        <dbReference type="SAM" id="MobiDB-lite"/>
    </source>
</evidence>
<feature type="region of interest" description="Disordered" evidence="1">
    <location>
        <begin position="476"/>
        <end position="508"/>
    </location>
</feature>
<proteinExistence type="predicted"/>
<dbReference type="NCBIfam" id="TIGR01539">
    <property type="entry name" value="portal_lambda"/>
    <property type="match status" value="1"/>
</dbReference>
<evidence type="ECO:0000313" key="3">
    <source>
        <dbReference type="Proteomes" id="UP000818323"/>
    </source>
</evidence>
<keyword evidence="3" id="KW-1185">Reference proteome</keyword>
<name>A0ABW9YZQ0_9HYPH</name>
<evidence type="ECO:0000313" key="2">
    <source>
        <dbReference type="EMBL" id="NBJ25151.1"/>
    </source>
</evidence>
<accession>A0ABW9YZQ0</accession>
<dbReference type="EMBL" id="JAAAXJ010000005">
    <property type="protein sequence ID" value="NBJ25151.1"/>
    <property type="molecule type" value="Genomic_DNA"/>
</dbReference>
<sequence length="508" mass="56393">MNILDRAIEFFAPRAGLRRAEARFVLDQVRSYESARIGRRTEGWQASKGSANSLIKGKLPLIRARSRELVRNTWWGPRIVSVFTAHAVGTGPTPVSKTGNRTLDRKAAKLWREWGKTCDAEGQLDINGLLALACRTTIESGEVLARKILTPLDGTRKVPLEIMLLEPDHLDGSRDRADAEVVIDQGIEYGRNGKRTAYWLLPEHPGSQIVRSRAASQRIAASDILHLYRKDRVGQGRGVPWLSPVALKGRDLADLEDAIIVKAKVEACFAAYVKTNDPARTIGQAHTEQRGGGKNRRIERLSPAMVTYLEQGEEMGSVNPSSSLAFDAVLINTWMALAAGAGLTYDQLTGDLRQANYSSLRAGKIEFRRLVEQFQWLTLVPMLLDPLWQAFTEAAQDWGALPRRAGGYPVEWIMPAVEPIDPLKDLQADILAVRAGRMTWPQFVAAWGFEPEEQLDEIERWQKDIDKRGIVLDADPRRALKGVKGAPQDDVSEPGSSTSKDPPDEQAD</sequence>
<reference evidence="2 3" key="1">
    <citation type="submission" date="2020-01" db="EMBL/GenBank/DDBJ databases">
        <title>Microvirga sp. nov., an arsenate reduction bacterium isolated from Tibet hotspring sediments.</title>
        <authorList>
            <person name="Yuan C.-G."/>
        </authorList>
    </citation>
    <scope>NUCLEOTIDE SEQUENCE [LARGE SCALE GENOMIC DNA]</scope>
    <source>
        <strain evidence="2 3">SYSU G3D203</strain>
    </source>
</reference>
<comment type="caution">
    <text evidence="2">The sequence shown here is derived from an EMBL/GenBank/DDBJ whole genome shotgun (WGS) entry which is preliminary data.</text>
</comment>
<dbReference type="InterPro" id="IPR006429">
    <property type="entry name" value="Phage_lambda_portal"/>
</dbReference>
<protein>
    <submittedName>
        <fullName evidence="2">Phage portal protein</fullName>
    </submittedName>
</protein>
<gene>
    <name evidence="2" type="ORF">GR303_12405</name>
</gene>
<dbReference type="Pfam" id="PF05136">
    <property type="entry name" value="Phage_portal_2"/>
    <property type="match status" value="1"/>
</dbReference>